<keyword evidence="6 11" id="KW-0378">Hydrolase</keyword>
<feature type="non-terminal residue" evidence="13">
    <location>
        <position position="71"/>
    </location>
</feature>
<evidence type="ECO:0000256" key="2">
    <source>
        <dbReference type="ARBA" id="ARBA00010958"/>
    </source>
</evidence>
<keyword evidence="7" id="KW-0788">Thiol protease</keyword>
<evidence type="ECO:0000256" key="11">
    <source>
        <dbReference type="RuleBase" id="RU363115"/>
    </source>
</evidence>
<reference evidence="14" key="2">
    <citation type="submission" date="2015-01" db="EMBL/GenBank/DDBJ databases">
        <title>Evolutionary Origins and Diversification of the Mycorrhizal Mutualists.</title>
        <authorList>
            <consortium name="DOE Joint Genome Institute"/>
            <consortium name="Mycorrhizal Genomics Consortium"/>
            <person name="Kohler A."/>
            <person name="Kuo A."/>
            <person name="Nagy L.G."/>
            <person name="Floudas D."/>
            <person name="Copeland A."/>
            <person name="Barry K.W."/>
            <person name="Cichocki N."/>
            <person name="Veneault-Fourrey C."/>
            <person name="LaButti K."/>
            <person name="Lindquist E.A."/>
            <person name="Lipzen A."/>
            <person name="Lundell T."/>
            <person name="Morin E."/>
            <person name="Murat C."/>
            <person name="Riley R."/>
            <person name="Ohm R."/>
            <person name="Sun H."/>
            <person name="Tunlid A."/>
            <person name="Henrissat B."/>
            <person name="Grigoriev I.V."/>
            <person name="Hibbett D.S."/>
            <person name="Martin F."/>
        </authorList>
    </citation>
    <scope>NUCLEOTIDE SEQUENCE [LARGE SCALE GENOMIC DNA]</scope>
    <source>
        <strain evidence="14">F 1598</strain>
    </source>
</reference>
<evidence type="ECO:0000256" key="6">
    <source>
        <dbReference type="ARBA" id="ARBA00022801"/>
    </source>
</evidence>
<evidence type="ECO:0000256" key="5">
    <source>
        <dbReference type="ARBA" id="ARBA00022670"/>
    </source>
</evidence>
<dbReference type="GO" id="GO:0000407">
    <property type="term" value="C:phagophore assembly site"/>
    <property type="evidence" value="ECO:0007669"/>
    <property type="project" value="UniProtKB-SubCell"/>
</dbReference>
<dbReference type="InterPro" id="IPR038765">
    <property type="entry name" value="Papain-like_cys_pep_sf"/>
</dbReference>
<dbReference type="GO" id="GO:0015031">
    <property type="term" value="P:protein transport"/>
    <property type="evidence" value="ECO:0007669"/>
    <property type="project" value="UniProtKB-KW"/>
</dbReference>
<evidence type="ECO:0000256" key="3">
    <source>
        <dbReference type="ARBA" id="ARBA00022448"/>
    </source>
</evidence>
<keyword evidence="5 11" id="KW-0645">Protease</keyword>
<dbReference type="GO" id="GO:0000423">
    <property type="term" value="P:mitophagy"/>
    <property type="evidence" value="ECO:0007669"/>
    <property type="project" value="TreeGrafter"/>
</dbReference>
<dbReference type="EMBL" id="KN833065">
    <property type="protein sequence ID" value="KIM74182.1"/>
    <property type="molecule type" value="Genomic_DNA"/>
</dbReference>
<evidence type="ECO:0000256" key="1">
    <source>
        <dbReference type="ARBA" id="ARBA00004329"/>
    </source>
</evidence>
<comment type="function">
    <text evidence="11">Required for selective autophagic degradation of the nucleus (nucleophagy) as well as for mitophagy which contributes to regulate mitochondrial quantity and quality by eliminating the mitochondria to a basal level to fulfill cellular energy requirements and preventing excess ROS production.</text>
</comment>
<dbReference type="GO" id="GO:0004197">
    <property type="term" value="F:cysteine-type endopeptidase activity"/>
    <property type="evidence" value="ECO:0007669"/>
    <property type="project" value="TreeGrafter"/>
</dbReference>
<dbReference type="GO" id="GO:0016485">
    <property type="term" value="P:protein processing"/>
    <property type="evidence" value="ECO:0007669"/>
    <property type="project" value="TreeGrafter"/>
</dbReference>
<dbReference type="STRING" id="765440.A0A0C3BA30"/>
<reference evidence="13 14" key="1">
    <citation type="submission" date="2014-04" db="EMBL/GenBank/DDBJ databases">
        <authorList>
            <consortium name="DOE Joint Genome Institute"/>
            <person name="Kuo A."/>
            <person name="Tarkka M."/>
            <person name="Buscot F."/>
            <person name="Kohler A."/>
            <person name="Nagy L.G."/>
            <person name="Floudas D."/>
            <person name="Copeland A."/>
            <person name="Barry K.W."/>
            <person name="Cichocki N."/>
            <person name="Veneault-Fourrey C."/>
            <person name="LaButti K."/>
            <person name="Lindquist E.A."/>
            <person name="Lipzen A."/>
            <person name="Lundell T."/>
            <person name="Morin E."/>
            <person name="Murat C."/>
            <person name="Sun H."/>
            <person name="Tunlid A."/>
            <person name="Henrissat B."/>
            <person name="Grigoriev I.V."/>
            <person name="Hibbett D.S."/>
            <person name="Martin F."/>
            <person name="Nordberg H.P."/>
            <person name="Cantor M.N."/>
            <person name="Hua S.X."/>
        </authorList>
    </citation>
    <scope>NUCLEOTIDE SEQUENCE [LARGE SCALE GENOMIC DNA]</scope>
    <source>
        <strain evidence="13 14">F 1598</strain>
    </source>
</reference>
<feature type="non-terminal residue" evidence="13">
    <location>
        <position position="1"/>
    </location>
</feature>
<dbReference type="EC" id="3.4.22.-" evidence="11"/>
<evidence type="ECO:0000256" key="9">
    <source>
        <dbReference type="ARBA" id="ARBA00023006"/>
    </source>
</evidence>
<keyword evidence="14" id="KW-1185">Reference proteome</keyword>
<dbReference type="PANTHER" id="PTHR22624">
    <property type="entry name" value="CYSTEINE PROTEASE ATG4"/>
    <property type="match status" value="1"/>
</dbReference>
<dbReference type="Pfam" id="PF03416">
    <property type="entry name" value="Peptidase_C54"/>
    <property type="match status" value="1"/>
</dbReference>
<evidence type="ECO:0000256" key="8">
    <source>
        <dbReference type="ARBA" id="ARBA00022927"/>
    </source>
</evidence>
<dbReference type="GO" id="GO:0000045">
    <property type="term" value="P:autophagosome assembly"/>
    <property type="evidence" value="ECO:0007669"/>
    <property type="project" value="TreeGrafter"/>
</dbReference>
<evidence type="ECO:0000313" key="14">
    <source>
        <dbReference type="Proteomes" id="UP000054166"/>
    </source>
</evidence>
<dbReference type="InterPro" id="IPR046792">
    <property type="entry name" value="Peptidase_C54_cat"/>
</dbReference>
<evidence type="ECO:0000256" key="4">
    <source>
        <dbReference type="ARBA" id="ARBA00022490"/>
    </source>
</evidence>
<dbReference type="AlphaFoldDB" id="A0A0C3BA30"/>
<name>A0A0C3BA30_PILCF</name>
<evidence type="ECO:0000256" key="7">
    <source>
        <dbReference type="ARBA" id="ARBA00022807"/>
    </source>
</evidence>
<dbReference type="SUPFAM" id="SSF54001">
    <property type="entry name" value="Cysteine proteinases"/>
    <property type="match status" value="1"/>
</dbReference>
<accession>A0A0C3BA30</accession>
<dbReference type="InterPro" id="IPR005078">
    <property type="entry name" value="Peptidase_C54"/>
</dbReference>
<evidence type="ECO:0000259" key="12">
    <source>
        <dbReference type="Pfam" id="PF03416"/>
    </source>
</evidence>
<dbReference type="Proteomes" id="UP000054166">
    <property type="component" value="Unassembled WGS sequence"/>
</dbReference>
<protein>
    <recommendedName>
        <fullName evidence="11">Cysteine protease</fullName>
        <ecNumber evidence="11">3.4.22.-</ecNumber>
    </recommendedName>
</protein>
<evidence type="ECO:0000313" key="13">
    <source>
        <dbReference type="EMBL" id="KIM74182.1"/>
    </source>
</evidence>
<comment type="similarity">
    <text evidence="2 11">Belongs to the peptidase C54 family.</text>
</comment>
<proteinExistence type="inferred from homology"/>
<organism evidence="13 14">
    <name type="scientific">Piloderma croceum (strain F 1598)</name>
    <dbReference type="NCBI Taxonomy" id="765440"/>
    <lineage>
        <taxon>Eukaryota</taxon>
        <taxon>Fungi</taxon>
        <taxon>Dikarya</taxon>
        <taxon>Basidiomycota</taxon>
        <taxon>Agaricomycotina</taxon>
        <taxon>Agaricomycetes</taxon>
        <taxon>Agaricomycetidae</taxon>
        <taxon>Atheliales</taxon>
        <taxon>Atheliaceae</taxon>
        <taxon>Piloderma</taxon>
    </lineage>
</organism>
<comment type="catalytic activity">
    <reaction evidence="10">
        <text>[protein]-C-terminal L-amino acid-glycyl-phosphatidylethanolamide + H2O = [protein]-C-terminal L-amino acid-glycine + a 1,2-diacyl-sn-glycero-3-phosphoethanolamine</text>
        <dbReference type="Rhea" id="RHEA:67548"/>
        <dbReference type="Rhea" id="RHEA-COMP:17323"/>
        <dbReference type="Rhea" id="RHEA-COMP:17324"/>
        <dbReference type="ChEBI" id="CHEBI:15377"/>
        <dbReference type="ChEBI" id="CHEBI:64612"/>
        <dbReference type="ChEBI" id="CHEBI:172940"/>
        <dbReference type="ChEBI" id="CHEBI:172941"/>
    </reaction>
    <physiologicalReaction direction="left-to-right" evidence="10">
        <dbReference type="Rhea" id="RHEA:67549"/>
    </physiologicalReaction>
</comment>
<dbReference type="InParanoid" id="A0A0C3BA30"/>
<dbReference type="OrthoDB" id="2960936at2759"/>
<keyword evidence="11" id="KW-0539">Nucleus</keyword>
<keyword evidence="9" id="KW-0072">Autophagy</keyword>
<dbReference type="PANTHER" id="PTHR22624:SF49">
    <property type="entry name" value="CYSTEINE PROTEASE"/>
    <property type="match status" value="1"/>
</dbReference>
<gene>
    <name evidence="13" type="ORF">PILCRDRAFT_46752</name>
</gene>
<keyword evidence="8" id="KW-0653">Protein transport</keyword>
<dbReference type="HOGENOM" id="CLU_2747046_0_0_1"/>
<keyword evidence="3" id="KW-0813">Transport</keyword>
<keyword evidence="4 11" id="KW-0963">Cytoplasm</keyword>
<feature type="domain" description="Peptidase C54 catalytic" evidence="12">
    <location>
        <begin position="1"/>
        <end position="66"/>
    </location>
</feature>
<dbReference type="GO" id="GO:0005634">
    <property type="term" value="C:nucleus"/>
    <property type="evidence" value="ECO:0007669"/>
    <property type="project" value="UniProtKB-SubCell"/>
</dbReference>
<dbReference type="GO" id="GO:0034727">
    <property type="term" value="P:piecemeal microautophagy of the nucleus"/>
    <property type="evidence" value="ECO:0007669"/>
    <property type="project" value="TreeGrafter"/>
</dbReference>
<dbReference type="GO" id="GO:0019786">
    <property type="term" value="F:protein-phosphatidylethanolamide deconjugating activity"/>
    <property type="evidence" value="ECO:0007669"/>
    <property type="project" value="InterPro"/>
</dbReference>
<dbReference type="GO" id="GO:0035973">
    <property type="term" value="P:aggrephagy"/>
    <property type="evidence" value="ECO:0007669"/>
    <property type="project" value="TreeGrafter"/>
</dbReference>
<evidence type="ECO:0000256" key="10">
    <source>
        <dbReference type="ARBA" id="ARBA00029362"/>
    </source>
</evidence>
<sequence>QSVGIAGGRPSWSYYFIGSQADNLFYLDPHHAHLAVPLRPWTSPDPDSAFVLKRSRINNNIHLSPTNPSPL</sequence>
<comment type="subcellular location">
    <subcellularLocation>
        <location evidence="11">Nucleus</location>
    </subcellularLocation>
    <subcellularLocation>
        <location evidence="11">Cytoplasm</location>
    </subcellularLocation>
    <subcellularLocation>
        <location evidence="1">Preautophagosomal structure</location>
    </subcellularLocation>
</comment>